<comment type="caution">
    <text evidence="5">The sequence shown here is derived from an EMBL/GenBank/DDBJ whole genome shotgun (WGS) entry which is preliminary data.</text>
</comment>
<keyword evidence="2" id="KW-0378">Hydrolase</keyword>
<dbReference type="GO" id="GO:0015074">
    <property type="term" value="P:DNA integration"/>
    <property type="evidence" value="ECO:0007669"/>
    <property type="project" value="InterPro"/>
</dbReference>
<evidence type="ECO:0000256" key="1">
    <source>
        <dbReference type="ARBA" id="ARBA00022723"/>
    </source>
</evidence>
<dbReference type="InterPro" id="IPR036397">
    <property type="entry name" value="RNaseH_sf"/>
</dbReference>
<feature type="compositionally biased region" description="Acidic residues" evidence="3">
    <location>
        <begin position="269"/>
        <end position="279"/>
    </location>
</feature>
<proteinExistence type="predicted"/>
<evidence type="ECO:0000313" key="5">
    <source>
        <dbReference type="EMBL" id="CAH9132817.1"/>
    </source>
</evidence>
<dbReference type="Gene3D" id="3.30.420.10">
    <property type="entry name" value="Ribonuclease H-like superfamily/Ribonuclease H"/>
    <property type="match status" value="1"/>
</dbReference>
<dbReference type="SUPFAM" id="SSF56672">
    <property type="entry name" value="DNA/RNA polymerases"/>
    <property type="match status" value="1"/>
</dbReference>
<feature type="region of interest" description="Disordered" evidence="3">
    <location>
        <begin position="269"/>
        <end position="300"/>
    </location>
</feature>
<dbReference type="GO" id="GO:0046872">
    <property type="term" value="F:metal ion binding"/>
    <property type="evidence" value="ECO:0007669"/>
    <property type="project" value="UniProtKB-KW"/>
</dbReference>
<organism evidence="5 6">
    <name type="scientific">Cuscuta epithymum</name>
    <dbReference type="NCBI Taxonomy" id="186058"/>
    <lineage>
        <taxon>Eukaryota</taxon>
        <taxon>Viridiplantae</taxon>
        <taxon>Streptophyta</taxon>
        <taxon>Embryophyta</taxon>
        <taxon>Tracheophyta</taxon>
        <taxon>Spermatophyta</taxon>
        <taxon>Magnoliopsida</taxon>
        <taxon>eudicotyledons</taxon>
        <taxon>Gunneridae</taxon>
        <taxon>Pentapetalae</taxon>
        <taxon>asterids</taxon>
        <taxon>lamiids</taxon>
        <taxon>Solanales</taxon>
        <taxon>Convolvulaceae</taxon>
        <taxon>Cuscuteae</taxon>
        <taxon>Cuscuta</taxon>
        <taxon>Cuscuta subgen. Cuscuta</taxon>
    </lineage>
</organism>
<evidence type="ECO:0000256" key="3">
    <source>
        <dbReference type="SAM" id="MobiDB-lite"/>
    </source>
</evidence>
<dbReference type="PANTHER" id="PTHR42648">
    <property type="entry name" value="TRANSPOSASE, PUTATIVE-RELATED"/>
    <property type="match status" value="1"/>
</dbReference>
<dbReference type="AlphaFoldDB" id="A0AAV0FBC0"/>
<dbReference type="InterPro" id="IPR039537">
    <property type="entry name" value="Retrotran_Ty1/copia-like"/>
</dbReference>
<name>A0AAV0FBC0_9ASTE</name>
<dbReference type="InterPro" id="IPR057670">
    <property type="entry name" value="SH3_retrovirus"/>
</dbReference>
<dbReference type="InterPro" id="IPR043502">
    <property type="entry name" value="DNA/RNA_pol_sf"/>
</dbReference>
<accession>A0AAV0FBC0</accession>
<dbReference type="Pfam" id="PF25597">
    <property type="entry name" value="SH3_retrovirus"/>
    <property type="match status" value="1"/>
</dbReference>
<dbReference type="Pfam" id="PF00665">
    <property type="entry name" value="rve"/>
    <property type="match status" value="1"/>
</dbReference>
<dbReference type="PANTHER" id="PTHR42648:SF32">
    <property type="entry name" value="RIBONUCLEASE H-LIKE DOMAIN, GAG-PRE-INTEGRASE DOMAIN PROTEIN-RELATED"/>
    <property type="match status" value="1"/>
</dbReference>
<gene>
    <name evidence="5" type="ORF">CEPIT_LOCUS32475</name>
</gene>
<feature type="domain" description="Integrase catalytic" evidence="4">
    <location>
        <begin position="1"/>
        <end position="157"/>
    </location>
</feature>
<dbReference type="Pfam" id="PF07727">
    <property type="entry name" value="RVT_2"/>
    <property type="match status" value="1"/>
</dbReference>
<dbReference type="GO" id="GO:0003676">
    <property type="term" value="F:nucleic acid binding"/>
    <property type="evidence" value="ECO:0007669"/>
    <property type="project" value="InterPro"/>
</dbReference>
<dbReference type="GO" id="GO:0016787">
    <property type="term" value="F:hydrolase activity"/>
    <property type="evidence" value="ECO:0007669"/>
    <property type="project" value="UniProtKB-KW"/>
</dbReference>
<evidence type="ECO:0000259" key="4">
    <source>
        <dbReference type="PROSITE" id="PS50994"/>
    </source>
</evidence>
<dbReference type="PROSITE" id="PS50994">
    <property type="entry name" value="INTEGRASE"/>
    <property type="match status" value="1"/>
</dbReference>
<dbReference type="InterPro" id="IPR013103">
    <property type="entry name" value="RVT_2"/>
</dbReference>
<evidence type="ECO:0000313" key="6">
    <source>
        <dbReference type="Proteomes" id="UP001152523"/>
    </source>
</evidence>
<keyword evidence="6" id="KW-1185">Reference proteome</keyword>
<dbReference type="InterPro" id="IPR012337">
    <property type="entry name" value="RNaseH-like_sf"/>
</dbReference>
<dbReference type="SUPFAM" id="SSF53098">
    <property type="entry name" value="Ribonuclease H-like"/>
    <property type="match status" value="1"/>
</dbReference>
<protein>
    <recommendedName>
        <fullName evidence="4">Integrase catalytic domain-containing protein</fullName>
    </recommendedName>
</protein>
<reference evidence="5" key="1">
    <citation type="submission" date="2022-07" db="EMBL/GenBank/DDBJ databases">
        <authorList>
            <person name="Macas J."/>
            <person name="Novak P."/>
            <person name="Neumann P."/>
        </authorList>
    </citation>
    <scope>NUCLEOTIDE SEQUENCE</scope>
</reference>
<dbReference type="Proteomes" id="UP001152523">
    <property type="component" value="Unassembled WGS sequence"/>
</dbReference>
<sequence length="551" mass="63487">MDLFGPVETPSVGGKRYTLVMVDDYSRYTWTVFLTKKNETLQKLPSLLKQLQTEKNMKVRTIRSDRGTEFVNKVIRDFCDQNGTFHQLSAARTPQQNGVAERRNRTLKEAARTMIAESGLPIRYWAEAINTACYTQNRSMIHKNHQKTPYELWKGRKPNISYFHVFGCKCYILNNGKENLKVFQEKADEGVFLGYSSSSKAYRILNRRTIQVEESIHVKFDDSTSAEELSETLQKINLEDKISEPSEEITINPVFSTPPANPILIDKDEDEVEESEDGSSELPRQQLSEPDLTWLRDHPPDQVIGQVTSGIRTRSASRREAMFTCCISQMEPMNVEEALEDSDWINAMQEELTQFERNQVWELVPRPKHQNVIGTKWVFKNKADEEGNIVRNKARLVAKGYCQEEDIDFDETFAPVARLEAIRIFLAYAAYNDIKVYQMDVKSAFLNGELEEEVYVEQPPGFVIPTQSSCVYKLRKALYGLKQAPRAWYDTLSLFLVNHGFTKGKVDKTLFQISVANHILLVQIYVDDIIFGSTIQNYARSFLKLCRRSLR</sequence>
<dbReference type="EMBL" id="CAMAPF010000973">
    <property type="protein sequence ID" value="CAH9132817.1"/>
    <property type="molecule type" value="Genomic_DNA"/>
</dbReference>
<evidence type="ECO:0000256" key="2">
    <source>
        <dbReference type="ARBA" id="ARBA00022801"/>
    </source>
</evidence>
<keyword evidence="1" id="KW-0479">Metal-binding</keyword>
<dbReference type="InterPro" id="IPR001584">
    <property type="entry name" value="Integrase_cat-core"/>
</dbReference>